<name>A0A2N3N0I9_9PEZI</name>
<proteinExistence type="predicted"/>
<dbReference type="AlphaFoldDB" id="A0A2N3N0I9"/>
<evidence type="ECO:0000256" key="1">
    <source>
        <dbReference type="SAM" id="MobiDB-lite"/>
    </source>
</evidence>
<dbReference type="PANTHER" id="PTHR40788">
    <property type="entry name" value="CLR5 DOMAIN-CONTAINING PROTEIN-RELATED"/>
    <property type="match status" value="1"/>
</dbReference>
<evidence type="ECO:0000313" key="2">
    <source>
        <dbReference type="EMBL" id="PKS05935.1"/>
    </source>
</evidence>
<dbReference type="OrthoDB" id="2922289at2759"/>
<dbReference type="STRING" id="41688.A0A2N3N0I9"/>
<dbReference type="PANTHER" id="PTHR40788:SF1">
    <property type="entry name" value="IPA PROTEIN"/>
    <property type="match status" value="1"/>
</dbReference>
<accession>A0A2N3N0I9</accession>
<dbReference type="Proteomes" id="UP000233524">
    <property type="component" value="Unassembled WGS sequence"/>
</dbReference>
<protein>
    <recommendedName>
        <fullName evidence="4">Ipa protein</fullName>
    </recommendedName>
</protein>
<feature type="region of interest" description="Disordered" evidence="1">
    <location>
        <begin position="583"/>
        <end position="622"/>
    </location>
</feature>
<evidence type="ECO:0008006" key="4">
    <source>
        <dbReference type="Google" id="ProtNLM"/>
    </source>
</evidence>
<dbReference type="VEuPathDB" id="FungiDB:jhhlp_007768"/>
<keyword evidence="3" id="KW-1185">Reference proteome</keyword>
<comment type="caution">
    <text evidence="2">The sequence shown here is derived from an EMBL/GenBank/DDBJ whole genome shotgun (WGS) entry which is preliminary data.</text>
</comment>
<sequence length="720" mass="81808">MNMLPAHNITKELQSDLAHKYKRHKTTIITAWRSFDKKQREACMRAGAVEGVVLEHPLDRSLGDIYKIIPEWNVRDVCGDPDYFLELLHHRATKTVFDQYCKGPDGGMMGDKNVIHKMMHMRGLRHVNEDEWANCYSLFMDENSYGQSFEVRPDHLKTFLTSMKAAVNAGFCVPKAMGEFILHRQTTMLQLLNVMVDDVLEEGSKTKDKSEMKKKPAKAAATAMSRLTISDAPAKLSPPELVTAARDQKESLEEYLSLVTHEPVVLAHATNLWFYSRPELIADEKGRRLPVHGDKYISAAVLEAVKSTVQAVAIWDYLTSLLDLLEKHNKDKVYRVILLQEIANVCYLEYDRAQAVFKRQVHTASGAKYFKRVSSVVDKSGNARVSMKVNPQEFTRSDPQLHYILRLCQPETTAAKAIEWAKKLGELHLAEPEEREKLTERESEPLYDLMIIISFIQDLSSAISIPSLSRKRGQQFIARYQKLEEELNSLKTEIDLRDFAVPINNLLEPGMTDGAMKALDEFVTGRAGTKMGFLYYDLVQDCVAELQSRYEQSKAKLEQIDKPVATSAPTSGVEAQEIIAEQRRQKEKVKTRPPHSSVYEIAPQPESAPVIKDSTESRPSQRVKVSSSTADVFMTLFEKSKSRGSVNWTAFESAMVELGFSVFPKFGSVYTFSPPESLGFKRSLTIHRPHQSRIEGYLLPIFARRLKRVYGWTEKTFEVV</sequence>
<evidence type="ECO:0000313" key="3">
    <source>
        <dbReference type="Proteomes" id="UP000233524"/>
    </source>
</evidence>
<dbReference type="InParanoid" id="A0A2N3N0I9"/>
<dbReference type="EMBL" id="NLAX01001139">
    <property type="protein sequence ID" value="PKS05935.1"/>
    <property type="molecule type" value="Genomic_DNA"/>
</dbReference>
<organism evidence="2 3">
    <name type="scientific">Lomentospora prolificans</name>
    <dbReference type="NCBI Taxonomy" id="41688"/>
    <lineage>
        <taxon>Eukaryota</taxon>
        <taxon>Fungi</taxon>
        <taxon>Dikarya</taxon>
        <taxon>Ascomycota</taxon>
        <taxon>Pezizomycotina</taxon>
        <taxon>Sordariomycetes</taxon>
        <taxon>Hypocreomycetidae</taxon>
        <taxon>Microascales</taxon>
        <taxon>Microascaceae</taxon>
        <taxon>Lomentospora</taxon>
    </lineage>
</organism>
<gene>
    <name evidence="2" type="ORF">jhhlp_007768</name>
</gene>
<reference evidence="2 3" key="1">
    <citation type="journal article" date="2017" name="G3 (Bethesda)">
        <title>First Draft Genome Sequence of the Pathogenic Fungus Lomentospora prolificans (Formerly Scedosporium prolificans).</title>
        <authorList>
            <person name="Luo R."/>
            <person name="Zimin A."/>
            <person name="Workman R."/>
            <person name="Fan Y."/>
            <person name="Pertea G."/>
            <person name="Grossman N."/>
            <person name="Wear M.P."/>
            <person name="Jia B."/>
            <person name="Miller H."/>
            <person name="Casadevall A."/>
            <person name="Timp W."/>
            <person name="Zhang S.X."/>
            <person name="Salzberg S.L."/>
        </authorList>
    </citation>
    <scope>NUCLEOTIDE SEQUENCE [LARGE SCALE GENOMIC DNA]</scope>
    <source>
        <strain evidence="2 3">JHH-5317</strain>
    </source>
</reference>